<keyword evidence="10" id="KW-1185">Reference proteome</keyword>
<dbReference type="InterPro" id="IPR015424">
    <property type="entry name" value="PyrdxlP-dep_Trfase"/>
</dbReference>
<name>A0A7G9G2S2_9FIRM</name>
<comment type="pathway">
    <text evidence="3">Porphyrin-containing compound metabolism; protoporphyrin-IX biosynthesis; 5-aminolevulinate from L-glutamyl-tRNA(Glu): step 2/2.</text>
</comment>
<dbReference type="UniPathway" id="UPA00251">
    <property type="reaction ID" value="UER00317"/>
</dbReference>
<keyword evidence="6 8" id="KW-0413">Isomerase</keyword>
<dbReference type="Gene3D" id="3.90.1150.10">
    <property type="entry name" value="Aspartate Aminotransferase, domain 1"/>
    <property type="match status" value="1"/>
</dbReference>
<evidence type="ECO:0000256" key="6">
    <source>
        <dbReference type="ARBA" id="ARBA00023235"/>
    </source>
</evidence>
<organism evidence="9 10">
    <name type="scientific">Qiania dongpingensis</name>
    <dbReference type="NCBI Taxonomy" id="2763669"/>
    <lineage>
        <taxon>Bacteria</taxon>
        <taxon>Bacillati</taxon>
        <taxon>Bacillota</taxon>
        <taxon>Clostridia</taxon>
        <taxon>Lachnospirales</taxon>
        <taxon>Lachnospiraceae</taxon>
        <taxon>Qiania</taxon>
    </lineage>
</organism>
<evidence type="ECO:0000313" key="10">
    <source>
        <dbReference type="Proteomes" id="UP000515823"/>
    </source>
</evidence>
<dbReference type="AlphaFoldDB" id="A0A7G9G2S2"/>
<keyword evidence="5 8" id="KW-0663">Pyridoxal phosphate</keyword>
<comment type="subunit">
    <text evidence="8">Homodimer.</text>
</comment>
<dbReference type="EMBL" id="CP060634">
    <property type="protein sequence ID" value="QNM05104.1"/>
    <property type="molecule type" value="Genomic_DNA"/>
</dbReference>
<reference evidence="9 10" key="1">
    <citation type="submission" date="2020-08" db="EMBL/GenBank/DDBJ databases">
        <authorList>
            <person name="Liu C."/>
            <person name="Sun Q."/>
        </authorList>
    </citation>
    <scope>NUCLEOTIDE SEQUENCE [LARGE SCALE GENOMIC DNA]</scope>
    <source>
        <strain evidence="9 10">NSJ-38</strain>
    </source>
</reference>
<dbReference type="PANTHER" id="PTHR43713">
    <property type="entry name" value="GLUTAMATE-1-SEMIALDEHYDE 2,1-AMINOMUTASE"/>
    <property type="match status" value="1"/>
</dbReference>
<comment type="subcellular location">
    <subcellularLocation>
        <location evidence="8">Cytoplasm</location>
    </subcellularLocation>
</comment>
<comment type="cofactor">
    <cofactor evidence="2 8">
        <name>pyridoxal 5'-phosphate</name>
        <dbReference type="ChEBI" id="CHEBI:597326"/>
    </cofactor>
</comment>
<dbReference type="GO" id="GO:0006782">
    <property type="term" value="P:protoporphyrinogen IX biosynthetic process"/>
    <property type="evidence" value="ECO:0007669"/>
    <property type="project" value="UniProtKB-UniRule"/>
</dbReference>
<dbReference type="InterPro" id="IPR005814">
    <property type="entry name" value="Aminotrans_3"/>
</dbReference>
<comment type="similarity">
    <text evidence="4 8">Belongs to the class-III pyridoxal-phosphate-dependent aminotransferase family. HemL subfamily.</text>
</comment>
<evidence type="ECO:0000256" key="3">
    <source>
        <dbReference type="ARBA" id="ARBA00004819"/>
    </source>
</evidence>
<dbReference type="PROSITE" id="PS00600">
    <property type="entry name" value="AA_TRANSFER_CLASS_3"/>
    <property type="match status" value="1"/>
</dbReference>
<comment type="catalytic activity">
    <reaction evidence="1 8">
        <text>(S)-4-amino-5-oxopentanoate = 5-aminolevulinate</text>
        <dbReference type="Rhea" id="RHEA:14265"/>
        <dbReference type="ChEBI" id="CHEBI:57501"/>
        <dbReference type="ChEBI" id="CHEBI:356416"/>
        <dbReference type="EC" id="5.4.3.8"/>
    </reaction>
</comment>
<dbReference type="HAMAP" id="MF_00375">
    <property type="entry name" value="HemL_aminotrans_3"/>
    <property type="match status" value="1"/>
</dbReference>
<dbReference type="GO" id="GO:0005737">
    <property type="term" value="C:cytoplasm"/>
    <property type="evidence" value="ECO:0007669"/>
    <property type="project" value="UniProtKB-SubCell"/>
</dbReference>
<dbReference type="InterPro" id="IPR004639">
    <property type="entry name" value="4pyrrol_synth_GluAld_NH2Trfase"/>
</dbReference>
<dbReference type="FunFam" id="3.40.640.10:FF:000021">
    <property type="entry name" value="Glutamate-1-semialdehyde 2,1-aminomutase"/>
    <property type="match status" value="1"/>
</dbReference>
<dbReference type="InterPro" id="IPR049704">
    <property type="entry name" value="Aminotrans_3_PPA_site"/>
</dbReference>
<dbReference type="NCBIfam" id="NF000818">
    <property type="entry name" value="PRK00062.1"/>
    <property type="match status" value="1"/>
</dbReference>
<dbReference type="Proteomes" id="UP000515823">
    <property type="component" value="Chromosome"/>
</dbReference>
<evidence type="ECO:0000256" key="8">
    <source>
        <dbReference type="HAMAP-Rule" id="MF_00375"/>
    </source>
</evidence>
<dbReference type="PANTHER" id="PTHR43713:SF3">
    <property type="entry name" value="GLUTAMATE-1-SEMIALDEHYDE 2,1-AMINOMUTASE 1, CHLOROPLASTIC-RELATED"/>
    <property type="match status" value="1"/>
</dbReference>
<proteinExistence type="inferred from homology"/>
<dbReference type="EC" id="5.4.3.8" evidence="8"/>
<dbReference type="GO" id="GO:0042286">
    <property type="term" value="F:glutamate-1-semialdehyde 2,1-aminomutase activity"/>
    <property type="evidence" value="ECO:0007669"/>
    <property type="project" value="UniProtKB-UniRule"/>
</dbReference>
<keyword evidence="8" id="KW-0963">Cytoplasm</keyword>
<evidence type="ECO:0000256" key="4">
    <source>
        <dbReference type="ARBA" id="ARBA00008981"/>
    </source>
</evidence>
<evidence type="ECO:0000256" key="7">
    <source>
        <dbReference type="ARBA" id="ARBA00023244"/>
    </source>
</evidence>
<sequence>MSISEQLFERAKRVIPGGVNSPVRAFQAVGGNPRFIAHAEKEMITDVDGNTYIDYIGSWGPMILGHNHPAIKAAAMAAAEKGLSFGASCPAEVEMAELICEMVPSIELIRMVNSGTEAVMSALRVARGYTGKSKVIKFEGCYHGHSDGMLVKAGSGVMTSGVPDSAGVPEGCARDTLTAVYNDMESVRTLFSECPGEIAAVIIEPVAANMGVVAPKEGFLEELRQVCTEQGALLIFDEVITGFRLGFDGAQGYYGIEPDMTTFGKIIGAGMPVGAYGGRRDIMEMVAPVGNVYQAGTLSGNPVAMAAGLAQLHILKDHPEIYRNMNEMGEYFRNELRGIVSRSGAPCQVNGVGSLSCLFFTAEPVTDYRSAKTADVKAFGEYFRYLLSHGIYVAPSQFEAVFMSSVHTREDVDKTLSVIEDYWRK</sequence>
<evidence type="ECO:0000256" key="2">
    <source>
        <dbReference type="ARBA" id="ARBA00001933"/>
    </source>
</evidence>
<dbReference type="CDD" id="cd00610">
    <property type="entry name" value="OAT_like"/>
    <property type="match status" value="1"/>
</dbReference>
<dbReference type="InterPro" id="IPR015422">
    <property type="entry name" value="PyrdxlP-dep_Trfase_small"/>
</dbReference>
<dbReference type="InterPro" id="IPR015421">
    <property type="entry name" value="PyrdxlP-dep_Trfase_major"/>
</dbReference>
<keyword evidence="7 8" id="KW-0627">Porphyrin biosynthesis</keyword>
<dbReference type="Gene3D" id="3.40.640.10">
    <property type="entry name" value="Type I PLP-dependent aspartate aminotransferase-like (Major domain)"/>
    <property type="match status" value="1"/>
</dbReference>
<evidence type="ECO:0000256" key="1">
    <source>
        <dbReference type="ARBA" id="ARBA00001579"/>
    </source>
</evidence>
<evidence type="ECO:0000256" key="5">
    <source>
        <dbReference type="ARBA" id="ARBA00022898"/>
    </source>
</evidence>
<dbReference type="NCBIfam" id="TIGR00713">
    <property type="entry name" value="hemL"/>
    <property type="match status" value="1"/>
</dbReference>
<dbReference type="GO" id="GO:0008483">
    <property type="term" value="F:transaminase activity"/>
    <property type="evidence" value="ECO:0007669"/>
    <property type="project" value="InterPro"/>
</dbReference>
<dbReference type="RefSeq" id="WP_249301911.1">
    <property type="nucleotide sequence ID" value="NZ_CP060634.1"/>
</dbReference>
<protein>
    <recommendedName>
        <fullName evidence="8">Glutamate-1-semialdehyde 2,1-aminomutase</fullName>
        <shortName evidence="8">GSA</shortName>
        <ecNumber evidence="8">5.4.3.8</ecNumber>
    </recommendedName>
    <alternativeName>
        <fullName evidence="8">Glutamate-1-semialdehyde aminotransferase</fullName>
        <shortName evidence="8">GSA-AT</shortName>
    </alternativeName>
</protein>
<evidence type="ECO:0000313" key="9">
    <source>
        <dbReference type="EMBL" id="QNM05104.1"/>
    </source>
</evidence>
<dbReference type="GO" id="GO:0030170">
    <property type="term" value="F:pyridoxal phosphate binding"/>
    <property type="evidence" value="ECO:0007669"/>
    <property type="project" value="InterPro"/>
</dbReference>
<accession>A0A7G9G2S2</accession>
<dbReference type="SUPFAM" id="SSF53383">
    <property type="entry name" value="PLP-dependent transferases"/>
    <property type="match status" value="1"/>
</dbReference>
<gene>
    <name evidence="8 9" type="primary">hemL</name>
    <name evidence="9" type="ORF">H9Q78_11710</name>
</gene>
<dbReference type="Pfam" id="PF00202">
    <property type="entry name" value="Aminotran_3"/>
    <property type="match status" value="1"/>
</dbReference>
<dbReference type="KEGG" id="qdo:H9Q78_11710"/>
<feature type="modified residue" description="N6-(pyridoxal phosphate)lysine" evidence="8">
    <location>
        <position position="265"/>
    </location>
</feature>